<keyword evidence="2" id="KW-0732">Signal</keyword>
<proteinExistence type="predicted"/>
<dbReference type="STRING" id="1219043.SCH01S_15_00320"/>
<evidence type="ECO:0000313" key="4">
    <source>
        <dbReference type="Proteomes" id="UP000033202"/>
    </source>
</evidence>
<evidence type="ECO:0000256" key="1">
    <source>
        <dbReference type="SAM" id="MobiDB-lite"/>
    </source>
</evidence>
<comment type="caution">
    <text evidence="3">The sequence shown here is derived from an EMBL/GenBank/DDBJ whole genome shotgun (WGS) entry which is preliminary data.</text>
</comment>
<dbReference type="Proteomes" id="UP000033202">
    <property type="component" value="Unassembled WGS sequence"/>
</dbReference>
<dbReference type="AlphaFoldDB" id="A0A0E9MKW2"/>
<feature type="signal peptide" evidence="2">
    <location>
        <begin position="1"/>
        <end position="23"/>
    </location>
</feature>
<accession>A0A0E9MKW2</accession>
<keyword evidence="4" id="KW-1185">Reference proteome</keyword>
<name>A0A0E9MKW2_9SPHN</name>
<protein>
    <submittedName>
        <fullName evidence="3">Uncharacterized protein</fullName>
    </submittedName>
</protein>
<reference evidence="3 4" key="1">
    <citation type="submission" date="2015-04" db="EMBL/GenBank/DDBJ databases">
        <title>Whole genome shotgun sequence of Sphingomonas changbaiensis NBRC 104936.</title>
        <authorList>
            <person name="Katano-Makiyama Y."/>
            <person name="Hosoyama A."/>
            <person name="Hashimoto M."/>
            <person name="Noguchi M."/>
            <person name="Tsuchikane K."/>
            <person name="Ohji S."/>
            <person name="Yamazoe A."/>
            <person name="Ichikawa N."/>
            <person name="Kimura A."/>
            <person name="Fujita N."/>
        </authorList>
    </citation>
    <scope>NUCLEOTIDE SEQUENCE [LARGE SCALE GENOMIC DNA]</scope>
    <source>
        <strain evidence="3 4">NBRC 104936</strain>
    </source>
</reference>
<feature type="region of interest" description="Disordered" evidence="1">
    <location>
        <begin position="22"/>
        <end position="50"/>
    </location>
</feature>
<evidence type="ECO:0000256" key="2">
    <source>
        <dbReference type="SAM" id="SignalP"/>
    </source>
</evidence>
<dbReference type="RefSeq" id="WP_052733737.1">
    <property type="nucleotide sequence ID" value="NZ_BBWU01000015.1"/>
</dbReference>
<evidence type="ECO:0000313" key="3">
    <source>
        <dbReference type="EMBL" id="GAO38407.1"/>
    </source>
</evidence>
<sequence>MTRSFLLATLALAAIGLGAAASAQSPEPFDPSQVRRLSPEEKEEILANSSERAADAALNSALGGGTSGGIHGEVGAVVGTGGTAGLFGTARIPLGDRGAAIISFEDYRTRTLDPGLLDQFYTRRRIAPR</sequence>
<feature type="chain" id="PRO_5002429114" evidence="2">
    <location>
        <begin position="24"/>
        <end position="129"/>
    </location>
</feature>
<gene>
    <name evidence="3" type="ORF">SCH01S_15_00320</name>
</gene>
<dbReference type="EMBL" id="BBWU01000015">
    <property type="protein sequence ID" value="GAO38407.1"/>
    <property type="molecule type" value="Genomic_DNA"/>
</dbReference>
<organism evidence="3 4">
    <name type="scientific">Sphingomonas changbaiensis NBRC 104936</name>
    <dbReference type="NCBI Taxonomy" id="1219043"/>
    <lineage>
        <taxon>Bacteria</taxon>
        <taxon>Pseudomonadati</taxon>
        <taxon>Pseudomonadota</taxon>
        <taxon>Alphaproteobacteria</taxon>
        <taxon>Sphingomonadales</taxon>
        <taxon>Sphingomonadaceae</taxon>
        <taxon>Sphingomonas</taxon>
    </lineage>
</organism>